<proteinExistence type="inferred from homology"/>
<evidence type="ECO:0000256" key="2">
    <source>
        <dbReference type="ARBA" id="ARBA00022491"/>
    </source>
</evidence>
<dbReference type="Gene3D" id="2.60.40.4380">
    <property type="entry name" value="Translational regulator CsrA"/>
    <property type="match status" value="1"/>
</dbReference>
<evidence type="ECO:0000256" key="1">
    <source>
        <dbReference type="ARBA" id="ARBA00022490"/>
    </source>
</evidence>
<comment type="function">
    <text evidence="5">A translational regulator that binds mRNA to regulate translation initiation and/or mRNA stability. Usually binds in the 5'-UTR at or near the Shine-Dalgarno sequence preventing ribosome-binding, thus repressing translation. Its main target seems to be the major flagellin gene, while its function is anatagonized by FliW.</text>
</comment>
<keyword evidence="1 5" id="KW-0963">Cytoplasm</keyword>
<dbReference type="RefSeq" id="WP_149473349.1">
    <property type="nucleotide sequence ID" value="NZ_JAGGMB010000011.1"/>
</dbReference>
<dbReference type="GO" id="GO:0045947">
    <property type="term" value="P:negative regulation of translational initiation"/>
    <property type="evidence" value="ECO:0007669"/>
    <property type="project" value="UniProtKB-UniRule"/>
</dbReference>
<dbReference type="NCBIfam" id="NF002469">
    <property type="entry name" value="PRK01712.1"/>
    <property type="match status" value="1"/>
</dbReference>
<dbReference type="SUPFAM" id="SSF117130">
    <property type="entry name" value="CsrA-like"/>
    <property type="match status" value="1"/>
</dbReference>
<dbReference type="InterPro" id="IPR036107">
    <property type="entry name" value="CsrA_sf"/>
</dbReference>
<dbReference type="EMBL" id="JAGGMB010000011">
    <property type="protein sequence ID" value="MBP2078912.1"/>
    <property type="molecule type" value="Genomic_DNA"/>
</dbReference>
<reference evidence="6" key="1">
    <citation type="submission" date="2021-03" db="EMBL/GenBank/DDBJ databases">
        <title>Genomic Encyclopedia of Type Strains, Phase IV (KMG-IV): sequencing the most valuable type-strain genomes for metagenomic binning, comparative biology and taxonomic classification.</title>
        <authorList>
            <person name="Goeker M."/>
        </authorList>
    </citation>
    <scope>NUCLEOTIDE SEQUENCE</scope>
    <source>
        <strain evidence="6">DSM 107338</strain>
    </source>
</reference>
<evidence type="ECO:0000256" key="5">
    <source>
        <dbReference type="HAMAP-Rule" id="MF_00167"/>
    </source>
</evidence>
<comment type="subcellular location">
    <subcellularLocation>
        <location evidence="5">Cytoplasm</location>
    </subcellularLocation>
</comment>
<dbReference type="GO" id="GO:0044781">
    <property type="term" value="P:bacterial-type flagellum organization"/>
    <property type="evidence" value="ECO:0007669"/>
    <property type="project" value="UniProtKB-KW"/>
</dbReference>
<dbReference type="PANTHER" id="PTHR34984">
    <property type="entry name" value="CARBON STORAGE REGULATOR"/>
    <property type="match status" value="1"/>
</dbReference>
<dbReference type="OrthoDB" id="9809061at2"/>
<dbReference type="HAMAP" id="MF_00167">
    <property type="entry name" value="CsrA"/>
    <property type="match status" value="1"/>
</dbReference>
<keyword evidence="7" id="KW-1185">Reference proteome</keyword>
<dbReference type="GO" id="GO:1902208">
    <property type="term" value="P:regulation of bacterial-type flagellum assembly"/>
    <property type="evidence" value="ECO:0007669"/>
    <property type="project" value="UniProtKB-UniRule"/>
</dbReference>
<gene>
    <name evidence="5" type="primary">csrA</name>
    <name evidence="6" type="ORF">J2Z64_003181</name>
</gene>
<dbReference type="GO" id="GO:0006402">
    <property type="term" value="P:mRNA catabolic process"/>
    <property type="evidence" value="ECO:0007669"/>
    <property type="project" value="InterPro"/>
</dbReference>
<evidence type="ECO:0000313" key="6">
    <source>
        <dbReference type="EMBL" id="MBP2078912.1"/>
    </source>
</evidence>
<dbReference type="Proteomes" id="UP001138793">
    <property type="component" value="Unassembled WGS sequence"/>
</dbReference>
<comment type="subunit">
    <text evidence="5">Homodimer; the beta-strands of each monomer intercalate to form a hydrophobic core, while the alpha-helices form wings that extend away from the core.</text>
</comment>
<comment type="similarity">
    <text evidence="5">Belongs to the CsrA/RsmA family.</text>
</comment>
<protein>
    <recommendedName>
        <fullName evidence="5">Translational regulator CsrA</fullName>
    </recommendedName>
</protein>
<dbReference type="FunFam" id="2.60.40.4380:FF:000002">
    <property type="entry name" value="Translational regulator CsrA"/>
    <property type="match status" value="1"/>
</dbReference>
<evidence type="ECO:0000256" key="4">
    <source>
        <dbReference type="ARBA" id="ARBA00022884"/>
    </source>
</evidence>
<dbReference type="GO" id="GO:0005829">
    <property type="term" value="C:cytosol"/>
    <property type="evidence" value="ECO:0007669"/>
    <property type="project" value="TreeGrafter"/>
</dbReference>
<evidence type="ECO:0000313" key="7">
    <source>
        <dbReference type="Proteomes" id="UP001138793"/>
    </source>
</evidence>
<organism evidence="6 7">
    <name type="scientific">Oceanobacillus polygoni</name>
    <dbReference type="NCBI Taxonomy" id="1235259"/>
    <lineage>
        <taxon>Bacteria</taxon>
        <taxon>Bacillati</taxon>
        <taxon>Bacillota</taxon>
        <taxon>Bacilli</taxon>
        <taxon>Bacillales</taxon>
        <taxon>Bacillaceae</taxon>
        <taxon>Oceanobacillus</taxon>
    </lineage>
</organism>
<dbReference type="GO" id="GO:0006109">
    <property type="term" value="P:regulation of carbohydrate metabolic process"/>
    <property type="evidence" value="ECO:0007669"/>
    <property type="project" value="InterPro"/>
</dbReference>
<keyword evidence="3 5" id="KW-0810">Translation regulation</keyword>
<dbReference type="InterPro" id="IPR003751">
    <property type="entry name" value="CsrA"/>
</dbReference>
<accession>A0A9X1CJP6</accession>
<evidence type="ECO:0000256" key="3">
    <source>
        <dbReference type="ARBA" id="ARBA00022845"/>
    </source>
</evidence>
<dbReference type="GO" id="GO:0048027">
    <property type="term" value="F:mRNA 5'-UTR binding"/>
    <property type="evidence" value="ECO:0007669"/>
    <property type="project" value="UniProtKB-UniRule"/>
</dbReference>
<dbReference type="PANTHER" id="PTHR34984:SF1">
    <property type="entry name" value="CARBON STORAGE REGULATOR"/>
    <property type="match status" value="1"/>
</dbReference>
<keyword evidence="5" id="KW-1005">Bacterial flagellum biogenesis</keyword>
<dbReference type="NCBIfam" id="TIGR00202">
    <property type="entry name" value="csrA"/>
    <property type="match status" value="1"/>
</dbReference>
<keyword evidence="4 5" id="KW-0694">RNA-binding</keyword>
<name>A0A9X1CJP6_9BACI</name>
<dbReference type="AlphaFoldDB" id="A0A9X1CJP6"/>
<sequence>MLVLTRKKNEAIQIGEDIEIKILGIEGDQIKLGIAAPKSVDIYRKEIYIDIKQQNNEAANVSMDLLEMLKDTKD</sequence>
<comment type="caution">
    <text evidence="6">The sequence shown here is derived from an EMBL/GenBank/DDBJ whole genome shotgun (WGS) entry which is preliminary data.</text>
</comment>
<keyword evidence="2 5" id="KW-0678">Repressor</keyword>
<dbReference type="Pfam" id="PF02599">
    <property type="entry name" value="CsrA"/>
    <property type="match status" value="1"/>
</dbReference>